<dbReference type="Pfam" id="PF13468">
    <property type="entry name" value="Glyoxalase_3"/>
    <property type="match status" value="1"/>
</dbReference>
<feature type="region of interest" description="Disordered" evidence="1">
    <location>
        <begin position="36"/>
        <end position="55"/>
    </location>
</feature>
<evidence type="ECO:0000313" key="3">
    <source>
        <dbReference type="EMBL" id="CAE6924067.1"/>
    </source>
</evidence>
<dbReference type="Proteomes" id="UP000675121">
    <property type="component" value="Unassembled WGS sequence"/>
</dbReference>
<feature type="region of interest" description="Disordered" evidence="1">
    <location>
        <begin position="1"/>
        <end position="30"/>
    </location>
</feature>
<comment type="caution">
    <text evidence="3">The sequence shown here is derived from an EMBL/GenBank/DDBJ whole genome shotgun (WGS) entry which is preliminary data.</text>
</comment>
<dbReference type="AlphaFoldDB" id="A0A9N8MYT5"/>
<evidence type="ECO:0000256" key="1">
    <source>
        <dbReference type="SAM" id="MobiDB-lite"/>
    </source>
</evidence>
<sequence length="288" mass="30739">MKRLGLHRAAGERPRAKPAQTPSVWPADPANGYAYDPGNAAAAPGARSGLPQKPFSRSAMTAHSLRLDHLVISARTLDEGTQYVADTLGVAPAGGGAHPLMRTHNRLLNLWGGVYLEVIAIDPQAAVATDGAAPRARLFALDDPATHARLEKGPYLSHWVARVDRPKRLSDWQTQYPQRIAPIVPMTRGDFSWGLSVPDDGAFPAWQGAGDGVLPSLIQWDTPRHPSAALPETDIALKALKATHPQADAIAAQLHWLGAAHLIALEPTEGAAALIAEFETPNGLRTLN</sequence>
<protein>
    <recommendedName>
        <fullName evidence="2">Glyoxalase-like domain-containing protein</fullName>
    </recommendedName>
</protein>
<name>A0A9N8MYT5_9BURK</name>
<reference evidence="3" key="1">
    <citation type="submission" date="2021-02" db="EMBL/GenBank/DDBJ databases">
        <authorList>
            <person name="Vanwijnsberghe S."/>
        </authorList>
    </citation>
    <scope>NUCLEOTIDE SEQUENCE</scope>
    <source>
        <strain evidence="3">R-70211</strain>
    </source>
</reference>
<keyword evidence="4" id="KW-1185">Reference proteome</keyword>
<dbReference type="EMBL" id="CAJNAS010000013">
    <property type="protein sequence ID" value="CAE6924067.1"/>
    <property type="molecule type" value="Genomic_DNA"/>
</dbReference>
<proteinExistence type="predicted"/>
<dbReference type="InterPro" id="IPR025870">
    <property type="entry name" value="Glyoxalase-like_dom"/>
</dbReference>
<feature type="domain" description="Glyoxalase-like" evidence="2">
    <location>
        <begin position="67"/>
        <end position="257"/>
    </location>
</feature>
<evidence type="ECO:0000313" key="4">
    <source>
        <dbReference type="Proteomes" id="UP000675121"/>
    </source>
</evidence>
<accession>A0A9N8MYT5</accession>
<dbReference type="Gene3D" id="3.10.180.10">
    <property type="entry name" value="2,3-Dihydroxybiphenyl 1,2-Dioxygenase, domain 1"/>
    <property type="match status" value="1"/>
</dbReference>
<evidence type="ECO:0000259" key="2">
    <source>
        <dbReference type="Pfam" id="PF13468"/>
    </source>
</evidence>
<gene>
    <name evidence="3" type="ORF">R70211_04667</name>
</gene>
<organism evidence="3 4">
    <name type="scientific">Paraburkholderia domus</name>
    <dbReference type="NCBI Taxonomy" id="2793075"/>
    <lineage>
        <taxon>Bacteria</taxon>
        <taxon>Pseudomonadati</taxon>
        <taxon>Pseudomonadota</taxon>
        <taxon>Betaproteobacteria</taxon>
        <taxon>Burkholderiales</taxon>
        <taxon>Burkholderiaceae</taxon>
        <taxon>Paraburkholderia</taxon>
    </lineage>
</organism>
<dbReference type="InterPro" id="IPR029068">
    <property type="entry name" value="Glyas_Bleomycin-R_OHBP_Dase"/>
</dbReference>